<evidence type="ECO:0000256" key="7">
    <source>
        <dbReference type="ARBA" id="ARBA00023291"/>
    </source>
</evidence>
<gene>
    <name evidence="8" type="ORF">SAMN04490220_4202</name>
</gene>
<dbReference type="GO" id="GO:0051538">
    <property type="term" value="F:3 iron, 4 sulfur cluster binding"/>
    <property type="evidence" value="ECO:0007669"/>
    <property type="project" value="UniProtKB-KW"/>
</dbReference>
<evidence type="ECO:0000256" key="4">
    <source>
        <dbReference type="ARBA" id="ARBA00022982"/>
    </source>
</evidence>
<dbReference type="PANTHER" id="PTHR36923">
    <property type="entry name" value="FERREDOXIN"/>
    <property type="match status" value="1"/>
</dbReference>
<evidence type="ECO:0000313" key="8">
    <source>
        <dbReference type="EMBL" id="SED33199.1"/>
    </source>
</evidence>
<name>A0A1H4ZSW7_RHOJO</name>
<dbReference type="Pfam" id="PF13459">
    <property type="entry name" value="Fer4_15"/>
    <property type="match status" value="1"/>
</dbReference>
<dbReference type="AlphaFoldDB" id="A0A1H4ZSW7"/>
<evidence type="ECO:0000256" key="5">
    <source>
        <dbReference type="ARBA" id="ARBA00023004"/>
    </source>
</evidence>
<proteinExistence type="predicted"/>
<dbReference type="InterPro" id="IPR051269">
    <property type="entry name" value="Fe-S_cluster_ET"/>
</dbReference>
<evidence type="ECO:0000256" key="3">
    <source>
        <dbReference type="ARBA" id="ARBA00022723"/>
    </source>
</evidence>
<accession>A0A1H4ZSW7</accession>
<evidence type="ECO:0000256" key="2">
    <source>
        <dbReference type="ARBA" id="ARBA00022448"/>
    </source>
</evidence>
<protein>
    <submittedName>
        <fullName evidence="8">Ferredoxin</fullName>
    </submittedName>
</protein>
<keyword evidence="2" id="KW-0813">Transport</keyword>
<keyword evidence="6" id="KW-0411">Iron-sulfur</keyword>
<keyword evidence="5" id="KW-0408">Iron</keyword>
<organism evidence="8 9">
    <name type="scientific">Rhodococcus jostii</name>
    <dbReference type="NCBI Taxonomy" id="132919"/>
    <lineage>
        <taxon>Bacteria</taxon>
        <taxon>Bacillati</taxon>
        <taxon>Actinomycetota</taxon>
        <taxon>Actinomycetes</taxon>
        <taxon>Mycobacteriales</taxon>
        <taxon>Nocardiaceae</taxon>
        <taxon>Rhodococcus</taxon>
    </lineage>
</organism>
<keyword evidence="3" id="KW-0479">Metal-binding</keyword>
<sequence>MHREVPEAKHVMKVEADLDLCQGHAVCEMEAPDVFAVPKHGKVEILDTDPLENLRAEVESAVRFCPTQALRILADNDSEGDS</sequence>
<keyword evidence="7" id="KW-0003">3Fe-4S</keyword>
<dbReference type="EMBL" id="FNTL01000004">
    <property type="protein sequence ID" value="SED33199.1"/>
    <property type="molecule type" value="Genomic_DNA"/>
</dbReference>
<dbReference type="Proteomes" id="UP000183407">
    <property type="component" value="Unassembled WGS sequence"/>
</dbReference>
<dbReference type="PANTHER" id="PTHR36923:SF3">
    <property type="entry name" value="FERREDOXIN"/>
    <property type="match status" value="1"/>
</dbReference>
<reference evidence="9" key="1">
    <citation type="submission" date="2016-10" db="EMBL/GenBank/DDBJ databases">
        <authorList>
            <person name="Varghese N."/>
        </authorList>
    </citation>
    <scope>NUCLEOTIDE SEQUENCE [LARGE SCALE GENOMIC DNA]</scope>
    <source>
        <strain evidence="9">DSM 44719</strain>
    </source>
</reference>
<dbReference type="GO" id="GO:0046872">
    <property type="term" value="F:metal ion binding"/>
    <property type="evidence" value="ECO:0007669"/>
    <property type="project" value="UniProtKB-KW"/>
</dbReference>
<evidence type="ECO:0000313" key="9">
    <source>
        <dbReference type="Proteomes" id="UP000183407"/>
    </source>
</evidence>
<comment type="cofactor">
    <cofactor evidence="1">
        <name>[3Fe-4S] cluster</name>
        <dbReference type="ChEBI" id="CHEBI:21137"/>
    </cofactor>
</comment>
<dbReference type="Gene3D" id="3.30.70.20">
    <property type="match status" value="1"/>
</dbReference>
<dbReference type="SUPFAM" id="SSF54862">
    <property type="entry name" value="4Fe-4S ferredoxins"/>
    <property type="match status" value="1"/>
</dbReference>
<keyword evidence="4" id="KW-0249">Electron transport</keyword>
<evidence type="ECO:0000256" key="1">
    <source>
        <dbReference type="ARBA" id="ARBA00001927"/>
    </source>
</evidence>
<evidence type="ECO:0000256" key="6">
    <source>
        <dbReference type="ARBA" id="ARBA00023014"/>
    </source>
</evidence>